<dbReference type="Proteomes" id="UP000240883">
    <property type="component" value="Unassembled WGS sequence"/>
</dbReference>
<proteinExistence type="predicted"/>
<gene>
    <name evidence="2" type="ORF">BS50DRAFT_137426</name>
</gene>
<evidence type="ECO:0000256" key="1">
    <source>
        <dbReference type="SAM" id="MobiDB-lite"/>
    </source>
</evidence>
<protein>
    <submittedName>
        <fullName evidence="2">Uncharacterized protein</fullName>
    </submittedName>
</protein>
<sequence length="151" mass="16705">MVCVRECERVRVSSTTNRRPPKKPNKTSQINESIELVEPTGETRTTKYVLRTRLQLQMGLGTTRGQASGGVAAWYMKEAHTHLHHPPGVGPQKKQDTNARQIRVPPSQHQGTIAQAEPLRLGCVRQLGRPVRAQETYPIPGEALGQATPSQ</sequence>
<dbReference type="EMBL" id="KZ678142">
    <property type="protein sequence ID" value="PSN62108.1"/>
    <property type="molecule type" value="Genomic_DNA"/>
</dbReference>
<dbReference type="AlphaFoldDB" id="A0A2T2NAN4"/>
<evidence type="ECO:0000313" key="2">
    <source>
        <dbReference type="EMBL" id="PSN62108.1"/>
    </source>
</evidence>
<keyword evidence="3" id="KW-1185">Reference proteome</keyword>
<organism evidence="2 3">
    <name type="scientific">Corynespora cassiicola Philippines</name>
    <dbReference type="NCBI Taxonomy" id="1448308"/>
    <lineage>
        <taxon>Eukaryota</taxon>
        <taxon>Fungi</taxon>
        <taxon>Dikarya</taxon>
        <taxon>Ascomycota</taxon>
        <taxon>Pezizomycotina</taxon>
        <taxon>Dothideomycetes</taxon>
        <taxon>Pleosporomycetidae</taxon>
        <taxon>Pleosporales</taxon>
        <taxon>Corynesporascaceae</taxon>
        <taxon>Corynespora</taxon>
    </lineage>
</organism>
<feature type="region of interest" description="Disordered" evidence="1">
    <location>
        <begin position="82"/>
        <end position="116"/>
    </location>
</feature>
<evidence type="ECO:0000313" key="3">
    <source>
        <dbReference type="Proteomes" id="UP000240883"/>
    </source>
</evidence>
<reference evidence="2 3" key="1">
    <citation type="journal article" date="2018" name="Front. Microbiol.">
        <title>Genome-Wide Analysis of Corynespora cassiicola Leaf Fall Disease Putative Effectors.</title>
        <authorList>
            <person name="Lopez D."/>
            <person name="Ribeiro S."/>
            <person name="Label P."/>
            <person name="Fumanal B."/>
            <person name="Venisse J.S."/>
            <person name="Kohler A."/>
            <person name="de Oliveira R.R."/>
            <person name="Labutti K."/>
            <person name="Lipzen A."/>
            <person name="Lail K."/>
            <person name="Bauer D."/>
            <person name="Ohm R.A."/>
            <person name="Barry K.W."/>
            <person name="Spatafora J."/>
            <person name="Grigoriev I.V."/>
            <person name="Martin F.M."/>
            <person name="Pujade-Renaud V."/>
        </authorList>
    </citation>
    <scope>NUCLEOTIDE SEQUENCE [LARGE SCALE GENOMIC DNA]</scope>
    <source>
        <strain evidence="2 3">Philippines</strain>
    </source>
</reference>
<name>A0A2T2NAN4_CORCC</name>
<accession>A0A2T2NAN4</accession>